<comment type="pathway">
    <text evidence="2 11">Glycolipid biosynthesis; glycosylphosphatidylinositol-anchor biosynthesis.</text>
</comment>
<evidence type="ECO:0000256" key="8">
    <source>
        <dbReference type="ARBA" id="ARBA00022824"/>
    </source>
</evidence>
<protein>
    <recommendedName>
        <fullName evidence="11">GPI mannosyltransferase 2</fullName>
        <ecNumber evidence="11">2.4.1.-</ecNumber>
    </recommendedName>
</protein>
<gene>
    <name evidence="14" type="ORF">TSOC_015123</name>
</gene>
<evidence type="ECO:0000256" key="4">
    <source>
        <dbReference type="ARBA" id="ARBA00022502"/>
    </source>
</evidence>
<keyword evidence="6 11" id="KW-0808">Transferase</keyword>
<feature type="non-terminal residue" evidence="14">
    <location>
        <position position="230"/>
    </location>
</feature>
<dbReference type="OrthoDB" id="10252502at2759"/>
<name>A0A2J7ZFP7_9CHLO</name>
<evidence type="ECO:0000256" key="13">
    <source>
        <dbReference type="SAM" id="SignalP"/>
    </source>
</evidence>
<comment type="subcellular location">
    <subcellularLocation>
        <location evidence="1 11">Endoplasmic reticulum membrane</location>
        <topology evidence="1 11">Multi-pass membrane protein</topology>
    </subcellularLocation>
</comment>
<reference evidence="14 15" key="1">
    <citation type="journal article" date="2017" name="Mol. Biol. Evol.">
        <title>The 4-celled Tetrabaena socialis nuclear genome reveals the essential components for genetic control of cell number at the origin of multicellularity in the volvocine lineage.</title>
        <authorList>
            <person name="Featherston J."/>
            <person name="Arakaki Y."/>
            <person name="Hanschen E.R."/>
            <person name="Ferris P.J."/>
            <person name="Michod R.E."/>
            <person name="Olson B.J.S.C."/>
            <person name="Nozaki H."/>
            <person name="Durand P.M."/>
        </authorList>
    </citation>
    <scope>NUCLEOTIDE SEQUENCE [LARGE SCALE GENOMIC DNA]</scope>
    <source>
        <strain evidence="14 15">NIES-571</strain>
    </source>
</reference>
<feature type="compositionally biased region" description="Gly residues" evidence="12">
    <location>
        <begin position="186"/>
        <end position="197"/>
    </location>
</feature>
<evidence type="ECO:0000256" key="3">
    <source>
        <dbReference type="ARBA" id="ARBA00008698"/>
    </source>
</evidence>
<keyword evidence="13" id="KW-0732">Signal</keyword>
<dbReference type="AlphaFoldDB" id="A0A2J7ZFP7"/>
<keyword evidence="9 11" id="KW-1133">Transmembrane helix</keyword>
<dbReference type="GO" id="GO:0005789">
    <property type="term" value="C:endoplasmic reticulum membrane"/>
    <property type="evidence" value="ECO:0007669"/>
    <property type="project" value="UniProtKB-SubCell"/>
</dbReference>
<evidence type="ECO:0000256" key="6">
    <source>
        <dbReference type="ARBA" id="ARBA00022679"/>
    </source>
</evidence>
<dbReference type="Proteomes" id="UP000236333">
    <property type="component" value="Unassembled WGS sequence"/>
</dbReference>
<comment type="caution">
    <text evidence="14">The sequence shown here is derived from an EMBL/GenBank/DDBJ whole genome shotgun (WGS) entry which is preliminary data.</text>
</comment>
<dbReference type="GO" id="GO:0006506">
    <property type="term" value="P:GPI anchor biosynthetic process"/>
    <property type="evidence" value="ECO:0007669"/>
    <property type="project" value="UniProtKB-UniPathway"/>
</dbReference>
<evidence type="ECO:0000256" key="10">
    <source>
        <dbReference type="ARBA" id="ARBA00023136"/>
    </source>
</evidence>
<dbReference type="EMBL" id="PGGS01004093">
    <property type="protein sequence ID" value="PNG99104.1"/>
    <property type="molecule type" value="Genomic_DNA"/>
</dbReference>
<dbReference type="InterPro" id="IPR007315">
    <property type="entry name" value="PIG-V/Gpi18"/>
</dbReference>
<comment type="similarity">
    <text evidence="3 11">Belongs to the PIGV family.</text>
</comment>
<evidence type="ECO:0000256" key="5">
    <source>
        <dbReference type="ARBA" id="ARBA00022676"/>
    </source>
</evidence>
<dbReference type="GO" id="GO:0031501">
    <property type="term" value="C:mannosyltransferase complex"/>
    <property type="evidence" value="ECO:0007669"/>
    <property type="project" value="TreeGrafter"/>
</dbReference>
<comment type="function">
    <text evidence="11">Mannosyltransferase involved in glycosylphosphatidylinositol-anchor biosynthesis.</text>
</comment>
<evidence type="ECO:0000256" key="2">
    <source>
        <dbReference type="ARBA" id="ARBA00004687"/>
    </source>
</evidence>
<feature type="region of interest" description="Disordered" evidence="12">
    <location>
        <begin position="139"/>
        <end position="158"/>
    </location>
</feature>
<evidence type="ECO:0000313" key="14">
    <source>
        <dbReference type="EMBL" id="PNG99104.1"/>
    </source>
</evidence>
<dbReference type="GO" id="GO:0000009">
    <property type="term" value="F:alpha-1,6-mannosyltransferase activity"/>
    <property type="evidence" value="ECO:0007669"/>
    <property type="project" value="InterPro"/>
</dbReference>
<accession>A0A2J7ZFP7</accession>
<feature type="non-terminal residue" evidence="14">
    <location>
        <position position="1"/>
    </location>
</feature>
<keyword evidence="8 11" id="KW-0256">Endoplasmic reticulum</keyword>
<keyword evidence="5 11" id="KW-0328">Glycosyltransferase</keyword>
<keyword evidence="7 11" id="KW-0812">Transmembrane</keyword>
<feature type="signal peptide" evidence="13">
    <location>
        <begin position="1"/>
        <end position="19"/>
    </location>
</feature>
<comment type="caution">
    <text evidence="11">Lacks conserved residue(s) required for the propagation of feature annotation.</text>
</comment>
<feature type="region of interest" description="Disordered" evidence="12">
    <location>
        <begin position="169"/>
        <end position="199"/>
    </location>
</feature>
<evidence type="ECO:0000313" key="15">
    <source>
        <dbReference type="Proteomes" id="UP000236333"/>
    </source>
</evidence>
<sequence length="230" mass="23374">GLLASAVAVLPFVLFQYSAYDTFCRRTAVGLQAAAAPPDREECPAGAGGASDGARGCDAAVEAAAYGWPRPWCSSRVPYVYGFVQAQYWGVGLFRYWTLQQLPNFLLAAPVLLLSAVGLTEYGAANWPRLAALALAPLEQQQPQPPQNTGRADGAGAGCRGEGAAGAAALVPTGTQPPPAGSDSSSGGGGGSGGRGGAPASRGYLSPSLAVFMYPWAFSLAVALAAMHVQ</sequence>
<dbReference type="PANTHER" id="PTHR12468">
    <property type="entry name" value="GPI MANNOSYLTRANSFERASE 2"/>
    <property type="match status" value="1"/>
</dbReference>
<organism evidence="14 15">
    <name type="scientific">Tetrabaena socialis</name>
    <dbReference type="NCBI Taxonomy" id="47790"/>
    <lineage>
        <taxon>Eukaryota</taxon>
        <taxon>Viridiplantae</taxon>
        <taxon>Chlorophyta</taxon>
        <taxon>core chlorophytes</taxon>
        <taxon>Chlorophyceae</taxon>
        <taxon>CS clade</taxon>
        <taxon>Chlamydomonadales</taxon>
        <taxon>Tetrabaenaceae</taxon>
        <taxon>Tetrabaena</taxon>
    </lineage>
</organism>
<keyword evidence="15" id="KW-1185">Reference proteome</keyword>
<evidence type="ECO:0000256" key="1">
    <source>
        <dbReference type="ARBA" id="ARBA00004477"/>
    </source>
</evidence>
<proteinExistence type="inferred from homology"/>
<dbReference type="Pfam" id="PF04188">
    <property type="entry name" value="Mannosyl_trans2"/>
    <property type="match status" value="1"/>
</dbReference>
<evidence type="ECO:0000256" key="12">
    <source>
        <dbReference type="SAM" id="MobiDB-lite"/>
    </source>
</evidence>
<evidence type="ECO:0000256" key="9">
    <source>
        <dbReference type="ARBA" id="ARBA00022989"/>
    </source>
</evidence>
<evidence type="ECO:0000256" key="11">
    <source>
        <dbReference type="RuleBase" id="RU363112"/>
    </source>
</evidence>
<evidence type="ECO:0000256" key="7">
    <source>
        <dbReference type="ARBA" id="ARBA00022692"/>
    </source>
</evidence>
<dbReference type="UniPathway" id="UPA00196"/>
<keyword evidence="4 11" id="KW-0337">GPI-anchor biosynthesis</keyword>
<feature type="chain" id="PRO_5014337344" description="GPI mannosyltransferase 2" evidence="13">
    <location>
        <begin position="20"/>
        <end position="230"/>
    </location>
</feature>
<dbReference type="PANTHER" id="PTHR12468:SF2">
    <property type="entry name" value="GPI MANNOSYLTRANSFERASE 2"/>
    <property type="match status" value="1"/>
</dbReference>
<keyword evidence="10 11" id="KW-0472">Membrane</keyword>
<dbReference type="GO" id="GO:0004376">
    <property type="term" value="F:GPI mannosyltransferase activity"/>
    <property type="evidence" value="ECO:0007669"/>
    <property type="project" value="InterPro"/>
</dbReference>
<feature type="transmembrane region" description="Helical" evidence="11">
    <location>
        <begin position="209"/>
        <end position="229"/>
    </location>
</feature>
<dbReference type="EC" id="2.4.1.-" evidence="11"/>